<dbReference type="CDD" id="cd03468">
    <property type="entry name" value="PolY_like"/>
    <property type="match status" value="1"/>
</dbReference>
<evidence type="ECO:0000256" key="3">
    <source>
        <dbReference type="ARBA" id="ARBA00022763"/>
    </source>
</evidence>
<comment type="caution">
    <text evidence="10">The sequence shown here is derived from an EMBL/GenBank/DDBJ whole genome shotgun (WGS) entry which is preliminary data.</text>
</comment>
<dbReference type="Pfam" id="PF11799">
    <property type="entry name" value="IMS_C"/>
    <property type="match status" value="1"/>
</dbReference>
<evidence type="ECO:0000256" key="6">
    <source>
        <dbReference type="SAM" id="MobiDB-lite"/>
    </source>
</evidence>
<dbReference type="InterPro" id="IPR050356">
    <property type="entry name" value="SulA_CellDiv_inhibitor"/>
</dbReference>
<reference evidence="10 11" key="1">
    <citation type="submission" date="2021-06" db="EMBL/GenBank/DDBJ databases">
        <title>Sphingomonas sp. XMGL2, whole genome shotgun sequencing project.</title>
        <authorList>
            <person name="Zhao G."/>
            <person name="Shen L."/>
        </authorList>
    </citation>
    <scope>NUCLEOTIDE SEQUENCE [LARGE SCALE GENOMIC DNA]</scope>
    <source>
        <strain evidence="10 11">XMGL2</strain>
    </source>
</reference>
<proteinExistence type="predicted"/>
<organism evidence="10 11">
    <name type="scientific">Sphingomonas quercus</name>
    <dbReference type="NCBI Taxonomy" id="2842451"/>
    <lineage>
        <taxon>Bacteria</taxon>
        <taxon>Pseudomonadati</taxon>
        <taxon>Pseudomonadota</taxon>
        <taxon>Alphaproteobacteria</taxon>
        <taxon>Sphingomonadales</taxon>
        <taxon>Sphingomonadaceae</taxon>
        <taxon>Sphingomonas</taxon>
    </lineage>
</organism>
<keyword evidence="3" id="KW-0227">DNA damage</keyword>
<evidence type="ECO:0000256" key="2">
    <source>
        <dbReference type="ARBA" id="ARBA00012417"/>
    </source>
</evidence>
<sequence>MPRVASLCLPDFATDRLRRLDRRTASRPLSPAPSAPPPEAGPYLRIEANHAVARGGGWRPGARWARDEGVPARGDAARPAPGLPPLVTVRAEGQKIVLAAACPAARALGLAPGMAMTQARAMVPGLDVRPADPPGEMADLARLATHAARHWTPLAAPVGDREIVLDITGSAHLFGGEERLCRRILHLCRRLGLAAHIAVADTAAAARALAAFGAARLILCPPGDAEQATAALPVAALRLPPETVAGLARLGVESVGALGAMPRAPLARRFGRDTLAALDRLRGAMPDPIDPLVPAEAPRVMHRFAEPVLTAEGIADATARLVEAMIGALAERGLGARTLLLECVRIDHDRQRIAIGLARPSRDAAHIRRLLGLRLEEIAPGFGIEAMALTATRADALASTALPGALTGEPAVPPLATLVDRLATRLGDRRLYRLGMMESELPERAQRRHRPLAHPPCWPDDWPRPVRLLDPAEPVDQVLAELPDHPPRRFRWRGQAYRVVRGDGPERVHGEWWRNAAEADAVRDYFQVEDEAGHRFWIFRRGDGVDTRTGDMSWHMHGLFG</sequence>
<feature type="domain" description="DUF6504" evidence="9">
    <location>
        <begin position="476"/>
        <end position="540"/>
    </location>
</feature>
<comment type="subunit">
    <text evidence="1">Monomer.</text>
</comment>
<dbReference type="InterPro" id="IPR001126">
    <property type="entry name" value="UmuC"/>
</dbReference>
<feature type="domain" description="DNA polymerase Y-family little finger" evidence="8">
    <location>
        <begin position="302"/>
        <end position="391"/>
    </location>
</feature>
<dbReference type="Pfam" id="PF20114">
    <property type="entry name" value="DUF6504"/>
    <property type="match status" value="1"/>
</dbReference>
<protein>
    <recommendedName>
        <fullName evidence="2">DNA-directed DNA polymerase</fullName>
        <ecNumber evidence="2">2.7.7.7</ecNumber>
    </recommendedName>
</protein>
<dbReference type="PANTHER" id="PTHR35369">
    <property type="entry name" value="BLR3025 PROTEIN-RELATED"/>
    <property type="match status" value="1"/>
</dbReference>
<evidence type="ECO:0000313" key="11">
    <source>
        <dbReference type="Proteomes" id="UP000776276"/>
    </source>
</evidence>
<dbReference type="RefSeq" id="WP_216324986.1">
    <property type="nucleotide sequence ID" value="NZ_JAHKRT010000006.1"/>
</dbReference>
<feature type="domain" description="UmuC" evidence="7">
    <location>
        <begin position="89"/>
        <end position="208"/>
    </location>
</feature>
<feature type="compositionally biased region" description="Pro residues" evidence="6">
    <location>
        <begin position="30"/>
        <end position="40"/>
    </location>
</feature>
<evidence type="ECO:0000256" key="1">
    <source>
        <dbReference type="ARBA" id="ARBA00011245"/>
    </source>
</evidence>
<comment type="catalytic activity">
    <reaction evidence="5">
        <text>DNA(n) + a 2'-deoxyribonucleoside 5'-triphosphate = DNA(n+1) + diphosphate</text>
        <dbReference type="Rhea" id="RHEA:22508"/>
        <dbReference type="Rhea" id="RHEA-COMP:17339"/>
        <dbReference type="Rhea" id="RHEA-COMP:17340"/>
        <dbReference type="ChEBI" id="CHEBI:33019"/>
        <dbReference type="ChEBI" id="CHEBI:61560"/>
        <dbReference type="ChEBI" id="CHEBI:173112"/>
        <dbReference type="EC" id="2.7.7.7"/>
    </reaction>
</comment>
<evidence type="ECO:0000256" key="4">
    <source>
        <dbReference type="ARBA" id="ARBA00025589"/>
    </source>
</evidence>
<feature type="region of interest" description="Disordered" evidence="6">
    <location>
        <begin position="22"/>
        <end position="42"/>
    </location>
</feature>
<dbReference type="EMBL" id="JAHKRT010000006">
    <property type="protein sequence ID" value="MBU3078543.1"/>
    <property type="molecule type" value="Genomic_DNA"/>
</dbReference>
<evidence type="ECO:0000256" key="5">
    <source>
        <dbReference type="ARBA" id="ARBA00049244"/>
    </source>
</evidence>
<evidence type="ECO:0000259" key="7">
    <source>
        <dbReference type="Pfam" id="PF00817"/>
    </source>
</evidence>
<keyword evidence="11" id="KW-1185">Reference proteome</keyword>
<dbReference type="Proteomes" id="UP000776276">
    <property type="component" value="Unassembled WGS sequence"/>
</dbReference>
<dbReference type="EC" id="2.7.7.7" evidence="2"/>
<evidence type="ECO:0000313" key="10">
    <source>
        <dbReference type="EMBL" id="MBU3078543.1"/>
    </source>
</evidence>
<dbReference type="Pfam" id="PF00817">
    <property type="entry name" value="IMS"/>
    <property type="match status" value="1"/>
</dbReference>
<dbReference type="PANTHER" id="PTHR35369:SF2">
    <property type="entry name" value="BLR3025 PROTEIN"/>
    <property type="match status" value="1"/>
</dbReference>
<comment type="function">
    <text evidence="4">Poorly processive, error-prone DNA polymerase involved in untargeted mutagenesis. Copies undamaged DNA at stalled replication forks, which arise in vivo from mismatched or misaligned primer ends. These misaligned primers can be extended by PolIV. Exhibits no 3'-5' exonuclease (proofreading) activity. May be involved in translesional synthesis, in conjunction with the beta clamp from PolIII.</text>
</comment>
<dbReference type="InterPro" id="IPR045443">
    <property type="entry name" value="DUF6504"/>
</dbReference>
<name>A0ABS6BJR8_9SPHN</name>
<evidence type="ECO:0000259" key="9">
    <source>
        <dbReference type="Pfam" id="PF20114"/>
    </source>
</evidence>
<evidence type="ECO:0000259" key="8">
    <source>
        <dbReference type="Pfam" id="PF11799"/>
    </source>
</evidence>
<gene>
    <name evidence="10" type="ORF">KOF26_11750</name>
</gene>
<accession>A0ABS6BJR8</accession>
<dbReference type="InterPro" id="IPR017961">
    <property type="entry name" value="DNA_pol_Y-fam_little_finger"/>
</dbReference>